<reference evidence="2" key="1">
    <citation type="submission" date="2016-10" db="EMBL/GenBank/DDBJ databases">
        <authorList>
            <person name="Varghese N."/>
            <person name="Submissions S."/>
        </authorList>
    </citation>
    <scope>NUCLEOTIDE SEQUENCE [LARGE SCALE GENOMIC DNA]</scope>
    <source>
        <strain evidence="2">DSM 22361</strain>
    </source>
</reference>
<proteinExistence type="predicted"/>
<gene>
    <name evidence="1" type="ORF">SAMN05421877_103205</name>
</gene>
<dbReference type="AlphaFoldDB" id="A0A1H5VQK8"/>
<evidence type="ECO:0008006" key="3">
    <source>
        <dbReference type="Google" id="ProtNLM"/>
    </source>
</evidence>
<evidence type="ECO:0000313" key="1">
    <source>
        <dbReference type="EMBL" id="SEF89615.1"/>
    </source>
</evidence>
<protein>
    <recommendedName>
        <fullName evidence="3">PaaX-like protein</fullName>
    </recommendedName>
</protein>
<dbReference type="InterPro" id="IPR036390">
    <property type="entry name" value="WH_DNA-bd_sf"/>
</dbReference>
<dbReference type="Gene3D" id="1.10.10.10">
    <property type="entry name" value="Winged helix-like DNA-binding domain superfamily/Winged helix DNA-binding domain"/>
    <property type="match status" value="1"/>
</dbReference>
<dbReference type="SUPFAM" id="SSF46785">
    <property type="entry name" value="Winged helix' DNA-binding domain"/>
    <property type="match status" value="1"/>
</dbReference>
<accession>A0A1H5VQK8</accession>
<dbReference type="EMBL" id="FNUT01000003">
    <property type="protein sequence ID" value="SEF89615.1"/>
    <property type="molecule type" value="Genomic_DNA"/>
</dbReference>
<organism evidence="1 2">
    <name type="scientific">Sphingobacterium lactis</name>
    <dbReference type="NCBI Taxonomy" id="797291"/>
    <lineage>
        <taxon>Bacteria</taxon>
        <taxon>Pseudomonadati</taxon>
        <taxon>Bacteroidota</taxon>
        <taxon>Sphingobacteriia</taxon>
        <taxon>Sphingobacteriales</taxon>
        <taxon>Sphingobacteriaceae</taxon>
        <taxon>Sphingobacterium</taxon>
    </lineage>
</organism>
<keyword evidence="2" id="KW-1185">Reference proteome</keyword>
<sequence length="172" mass="19518">MCMLDSIITSKTRLKLLIKFFVTSSNKGYLRGIAEEFNESTNSIRKELNQLSDAGYLIKSQENNKIYYRANIEHPLFGSLQKLVRTYLGLDETIDQVLERTGNVKLVALLGDYARGVDSGTIEVLICGDGLDADYLTRLTEKTEQFLGKKIVIYPQMPEGVLQQIILYQKED</sequence>
<name>A0A1H5VQK8_9SPHI</name>
<dbReference type="Proteomes" id="UP000236731">
    <property type="component" value="Unassembled WGS sequence"/>
</dbReference>
<evidence type="ECO:0000313" key="2">
    <source>
        <dbReference type="Proteomes" id="UP000236731"/>
    </source>
</evidence>
<dbReference type="InterPro" id="IPR036388">
    <property type="entry name" value="WH-like_DNA-bd_sf"/>
</dbReference>